<dbReference type="Gene3D" id="1.25.40.10">
    <property type="entry name" value="Tetratricopeptide repeat domain"/>
    <property type="match status" value="1"/>
</dbReference>
<protein>
    <recommendedName>
        <fullName evidence="6">Tetratricopeptide repeat protein</fullName>
    </recommendedName>
</protein>
<dbReference type="Pfam" id="PF13181">
    <property type="entry name" value="TPR_8"/>
    <property type="match status" value="2"/>
</dbReference>
<dbReference type="Proteomes" id="UP001178507">
    <property type="component" value="Unassembled WGS sequence"/>
</dbReference>
<evidence type="ECO:0000313" key="5">
    <source>
        <dbReference type="Proteomes" id="UP001178507"/>
    </source>
</evidence>
<keyword evidence="2 3" id="KW-0802">TPR repeat</keyword>
<proteinExistence type="predicted"/>
<keyword evidence="5" id="KW-1185">Reference proteome</keyword>
<evidence type="ECO:0008006" key="6">
    <source>
        <dbReference type="Google" id="ProtNLM"/>
    </source>
</evidence>
<feature type="repeat" description="TPR" evidence="3">
    <location>
        <begin position="419"/>
        <end position="452"/>
    </location>
</feature>
<dbReference type="SUPFAM" id="SSF48452">
    <property type="entry name" value="TPR-like"/>
    <property type="match status" value="1"/>
</dbReference>
<evidence type="ECO:0000256" key="3">
    <source>
        <dbReference type="PROSITE-ProRule" id="PRU00339"/>
    </source>
</evidence>
<dbReference type="AlphaFoldDB" id="A0AA36J454"/>
<feature type="repeat" description="TPR" evidence="3">
    <location>
        <begin position="385"/>
        <end position="418"/>
    </location>
</feature>
<dbReference type="InterPro" id="IPR015947">
    <property type="entry name" value="PUA-like_sf"/>
</dbReference>
<dbReference type="SUPFAM" id="SSF88697">
    <property type="entry name" value="PUA domain-like"/>
    <property type="match status" value="1"/>
</dbReference>
<dbReference type="GO" id="GO:0046813">
    <property type="term" value="P:receptor-mediated virion attachment to host cell"/>
    <property type="evidence" value="ECO:0007669"/>
    <property type="project" value="TreeGrafter"/>
</dbReference>
<keyword evidence="1" id="KW-0677">Repeat</keyword>
<dbReference type="PANTHER" id="PTHR44858:SF1">
    <property type="entry name" value="UDP-N-ACETYLGLUCOSAMINE--PEPTIDE N-ACETYLGLUCOSAMINYLTRANSFERASE SPINDLY-RELATED"/>
    <property type="match status" value="1"/>
</dbReference>
<dbReference type="Gene3D" id="2.30.130.40">
    <property type="entry name" value="LON domain-like"/>
    <property type="match status" value="1"/>
</dbReference>
<evidence type="ECO:0000256" key="2">
    <source>
        <dbReference type="ARBA" id="ARBA00022803"/>
    </source>
</evidence>
<organism evidence="4 5">
    <name type="scientific">Effrenium voratum</name>
    <dbReference type="NCBI Taxonomy" id="2562239"/>
    <lineage>
        <taxon>Eukaryota</taxon>
        <taxon>Sar</taxon>
        <taxon>Alveolata</taxon>
        <taxon>Dinophyceae</taxon>
        <taxon>Suessiales</taxon>
        <taxon>Symbiodiniaceae</taxon>
        <taxon>Effrenium</taxon>
    </lineage>
</organism>
<gene>
    <name evidence="4" type="ORF">EVOR1521_LOCUS22052</name>
</gene>
<comment type="caution">
    <text evidence="4">The sequence shown here is derived from an EMBL/GenBank/DDBJ whole genome shotgun (WGS) entry which is preliminary data.</text>
</comment>
<name>A0AA36J454_9DINO</name>
<dbReference type="InterPro" id="IPR046336">
    <property type="entry name" value="Lon_prtase_N_sf"/>
</dbReference>
<dbReference type="EMBL" id="CAUJNA010003294">
    <property type="protein sequence ID" value="CAJ1398199.1"/>
    <property type="molecule type" value="Genomic_DNA"/>
</dbReference>
<dbReference type="InterPro" id="IPR019734">
    <property type="entry name" value="TPR_rpt"/>
</dbReference>
<evidence type="ECO:0000256" key="1">
    <source>
        <dbReference type="ARBA" id="ARBA00022737"/>
    </source>
</evidence>
<dbReference type="InterPro" id="IPR011990">
    <property type="entry name" value="TPR-like_helical_dom_sf"/>
</dbReference>
<accession>A0AA36J454</accession>
<dbReference type="PANTHER" id="PTHR44858">
    <property type="entry name" value="TETRATRICOPEPTIDE REPEAT PROTEIN 6"/>
    <property type="match status" value="1"/>
</dbReference>
<sequence length="676" mass="75558">MARIARRCLRVKDLPLFSLQHSFRELAEYSGELALNLFEPRYVELARRIAPPGPSQFGYAQVLQHKAGGRGMLVGASNFNWHDPKEGPVVLTARGLQRFRILSVQSEEVEGGDPLYLAHVQLLSDRDLSRMCGLRKRPGAADMVGQVYIQDGGGLGSASYHFEPQGSYISYESALSTAFSPLDDGSQPPATKAFENTSFDKDTQTFRGTINWAPRSWRGDQRWEYEMVFSADYESIVGGGVTAVPADPGGTTKFLRFGVNLHYNRLQLSLDTAEAVTDVLLQSGVRASEMEASAGAYLEPVRARMSHRRAVRRALKRATAGRHIDRLMAVQRLRRLAAPPKPVAQAENALHVALLTAAERGEGEVQMAIEEALRVCWEDSGNAKVNAEMAQGVQLLQDHKMEEAAEAFTRVLDQAPNFAEAWHKRSMAFYAQKKFREAVEDCVKALDIRPLHYWCLTGMGSCHYELGETDKAKECWKAALRICPTMPGARNKLDEAEVRELVDEQLWPRMVRLVTAFSDSEPQIQPLGSSHWDVHRIRMDETNYPGVWAYFFRLSIRRPESTEGPVKSRARFYLLKGTDGKVFPFLRSTIGDSSFSLEPGEEYKFCWCLVVGREIQRAMAGLLLEGSADGQPEYHNEELPMLFPTGSPEIDLADAAVLGDGYTFTGHLDLRTLADF</sequence>
<evidence type="ECO:0000313" key="4">
    <source>
        <dbReference type="EMBL" id="CAJ1398199.1"/>
    </source>
</evidence>
<dbReference type="InterPro" id="IPR050498">
    <property type="entry name" value="Ycf3"/>
</dbReference>
<dbReference type="SMART" id="SM00028">
    <property type="entry name" value="TPR"/>
    <property type="match status" value="3"/>
</dbReference>
<reference evidence="4" key="1">
    <citation type="submission" date="2023-08" db="EMBL/GenBank/DDBJ databases">
        <authorList>
            <person name="Chen Y."/>
            <person name="Shah S."/>
            <person name="Dougan E. K."/>
            <person name="Thang M."/>
            <person name="Chan C."/>
        </authorList>
    </citation>
    <scope>NUCLEOTIDE SEQUENCE</scope>
</reference>
<dbReference type="PROSITE" id="PS50005">
    <property type="entry name" value="TPR"/>
    <property type="match status" value="2"/>
</dbReference>